<sequence length="110" mass="12583">MAKPTQSQKKQIAYTSLPISSKSATIWHEQTKCSELAGYRQIEDNFELGLRNRAFLSKLDSKELKDNELERLSMFSTVDSLDSTPLHTETLNRQKLNLVLIIYIEPNLIG</sequence>
<name>A0A397JH74_9GLOM</name>
<dbReference type="Proteomes" id="UP000266861">
    <property type="component" value="Unassembled WGS sequence"/>
</dbReference>
<dbReference type="EMBL" id="PQFF01000076">
    <property type="protein sequence ID" value="RHZ84514.1"/>
    <property type="molecule type" value="Genomic_DNA"/>
</dbReference>
<keyword evidence="2" id="KW-1185">Reference proteome</keyword>
<accession>A0A397JH74</accession>
<organism evidence="1 2">
    <name type="scientific">Diversispora epigaea</name>
    <dbReference type="NCBI Taxonomy" id="1348612"/>
    <lineage>
        <taxon>Eukaryota</taxon>
        <taxon>Fungi</taxon>
        <taxon>Fungi incertae sedis</taxon>
        <taxon>Mucoromycota</taxon>
        <taxon>Glomeromycotina</taxon>
        <taxon>Glomeromycetes</taxon>
        <taxon>Diversisporales</taxon>
        <taxon>Diversisporaceae</taxon>
        <taxon>Diversispora</taxon>
    </lineage>
</organism>
<evidence type="ECO:0000313" key="1">
    <source>
        <dbReference type="EMBL" id="RHZ84514.1"/>
    </source>
</evidence>
<proteinExistence type="predicted"/>
<comment type="caution">
    <text evidence="1">The sequence shown here is derived from an EMBL/GenBank/DDBJ whole genome shotgun (WGS) entry which is preliminary data.</text>
</comment>
<evidence type="ECO:0000313" key="2">
    <source>
        <dbReference type="Proteomes" id="UP000266861"/>
    </source>
</evidence>
<gene>
    <name evidence="1" type="ORF">Glove_80g9</name>
</gene>
<protein>
    <submittedName>
        <fullName evidence="1">Uncharacterized protein</fullName>
    </submittedName>
</protein>
<reference evidence="1 2" key="1">
    <citation type="submission" date="2018-08" db="EMBL/GenBank/DDBJ databases">
        <title>Genome and evolution of the arbuscular mycorrhizal fungus Diversispora epigaea (formerly Glomus versiforme) and its bacterial endosymbionts.</title>
        <authorList>
            <person name="Sun X."/>
            <person name="Fei Z."/>
            <person name="Harrison M."/>
        </authorList>
    </citation>
    <scope>NUCLEOTIDE SEQUENCE [LARGE SCALE GENOMIC DNA]</scope>
    <source>
        <strain evidence="1 2">IT104</strain>
    </source>
</reference>
<dbReference type="AlphaFoldDB" id="A0A397JH74"/>